<evidence type="ECO:0000313" key="2">
    <source>
        <dbReference type="Proteomes" id="UP000501802"/>
    </source>
</evidence>
<accession>A0A6G9AWA5</accession>
<reference evidence="1 2" key="1">
    <citation type="submission" date="2020-03" db="EMBL/GenBank/DDBJ databases">
        <authorList>
            <person name="Kim M.K."/>
        </authorList>
    </citation>
    <scope>NUCLEOTIDE SEQUENCE [LARGE SCALE GENOMIC DNA]</scope>
    <source>
        <strain evidence="1 2">BT328</strain>
    </source>
</reference>
<keyword evidence="2" id="KW-1185">Reference proteome</keyword>
<dbReference type="EMBL" id="CP050063">
    <property type="protein sequence ID" value="QIP16626.1"/>
    <property type="molecule type" value="Genomic_DNA"/>
</dbReference>
<dbReference type="RefSeq" id="WP_167216698.1">
    <property type="nucleotide sequence ID" value="NZ_CP050063.1"/>
</dbReference>
<dbReference type="Proteomes" id="UP000501802">
    <property type="component" value="Chromosome"/>
</dbReference>
<gene>
    <name evidence="1" type="ORF">G8759_30290</name>
</gene>
<name>A0A6G9AWA5_9BACT</name>
<sequence>MQLTAISVNDLPALRQQVAPFRAVALVGDKAYGSRSLQEELATHQAVILHTPGKVASSKPCVDTGNKLD</sequence>
<proteinExistence type="predicted"/>
<dbReference type="KEGG" id="spib:G8759_30290"/>
<evidence type="ECO:0000313" key="1">
    <source>
        <dbReference type="EMBL" id="QIP16626.1"/>
    </source>
</evidence>
<organism evidence="1 2">
    <name type="scientific">Spirosoma aureum</name>
    <dbReference type="NCBI Taxonomy" id="2692134"/>
    <lineage>
        <taxon>Bacteria</taxon>
        <taxon>Pseudomonadati</taxon>
        <taxon>Bacteroidota</taxon>
        <taxon>Cytophagia</taxon>
        <taxon>Cytophagales</taxon>
        <taxon>Cytophagaceae</taxon>
        <taxon>Spirosoma</taxon>
    </lineage>
</organism>
<dbReference type="AlphaFoldDB" id="A0A6G9AWA5"/>
<protein>
    <recommendedName>
        <fullName evidence="3">Transposase</fullName>
    </recommendedName>
</protein>
<evidence type="ECO:0008006" key="3">
    <source>
        <dbReference type="Google" id="ProtNLM"/>
    </source>
</evidence>